<reference evidence="1 2" key="1">
    <citation type="submission" date="2024-02" db="EMBL/GenBank/DDBJ databases">
        <authorList>
            <person name="Chen Y."/>
            <person name="Shah S."/>
            <person name="Dougan E. K."/>
            <person name="Thang M."/>
            <person name="Chan C."/>
        </authorList>
    </citation>
    <scope>NUCLEOTIDE SEQUENCE [LARGE SCALE GENOMIC DNA]</scope>
</reference>
<dbReference type="SMART" id="SM00271">
    <property type="entry name" value="DnaJ"/>
    <property type="match status" value="1"/>
</dbReference>
<dbReference type="PROSITE" id="PS51257">
    <property type="entry name" value="PROKAR_LIPOPROTEIN"/>
    <property type="match status" value="1"/>
</dbReference>
<proteinExistence type="predicted"/>
<evidence type="ECO:0000313" key="1">
    <source>
        <dbReference type="EMBL" id="CAK9072997.1"/>
    </source>
</evidence>
<name>A0ABP0PBY0_9DINO</name>
<dbReference type="InterPro" id="IPR036869">
    <property type="entry name" value="J_dom_sf"/>
</dbReference>
<dbReference type="PROSITE" id="PS50076">
    <property type="entry name" value="DNAJ_2"/>
    <property type="match status" value="1"/>
</dbReference>
<accession>A0ABP0PBY0</accession>
<keyword evidence="2" id="KW-1185">Reference proteome</keyword>
<organism evidence="1 2">
    <name type="scientific">Durusdinium trenchii</name>
    <dbReference type="NCBI Taxonomy" id="1381693"/>
    <lineage>
        <taxon>Eukaryota</taxon>
        <taxon>Sar</taxon>
        <taxon>Alveolata</taxon>
        <taxon>Dinophyceae</taxon>
        <taxon>Suessiales</taxon>
        <taxon>Symbiodiniaceae</taxon>
        <taxon>Durusdinium</taxon>
    </lineage>
</organism>
<comment type="caution">
    <text evidence="1">The sequence shown here is derived from an EMBL/GenBank/DDBJ whole genome shotgun (WGS) entry which is preliminary data.</text>
</comment>
<dbReference type="EMBL" id="CAXAMN010022818">
    <property type="protein sequence ID" value="CAK9072997.1"/>
    <property type="molecule type" value="Genomic_DNA"/>
</dbReference>
<dbReference type="SUPFAM" id="SSF46565">
    <property type="entry name" value="Chaperone J-domain"/>
    <property type="match status" value="1"/>
</dbReference>
<gene>
    <name evidence="1" type="ORF">CCMP2556_LOCUS35910</name>
</gene>
<dbReference type="CDD" id="cd06257">
    <property type="entry name" value="DnaJ"/>
    <property type="match status" value="1"/>
</dbReference>
<dbReference type="Proteomes" id="UP001642484">
    <property type="component" value="Unassembled WGS sequence"/>
</dbReference>
<dbReference type="Pfam" id="PF00226">
    <property type="entry name" value="DnaJ"/>
    <property type="match status" value="1"/>
</dbReference>
<dbReference type="InterPro" id="IPR001623">
    <property type="entry name" value="DnaJ_domain"/>
</dbReference>
<protein>
    <submittedName>
        <fullName evidence="1">Uncharacterized protein</fullName>
    </submittedName>
</protein>
<dbReference type="Gene3D" id="1.10.287.110">
    <property type="entry name" value="DnaJ domain"/>
    <property type="match status" value="1"/>
</dbReference>
<evidence type="ECO:0000313" key="2">
    <source>
        <dbReference type="Proteomes" id="UP001642484"/>
    </source>
</evidence>
<sequence>MLRRCRRRWLLPLAVAIAGLGSCSFVSGCPNRRRDAPCGIFRRAVKDPWSVLELERGASRDEVKRAFREKIRRAHPDAGGSAQEFNEVREAYQAALMEAGHSSSAAGSTGVAAGRSSTRRWNLSDFYKWRREQVQQQKVEWEKDADFRQQHWWTSAEQRRQQKQQAQTMDEEQVRVQAAGRARSPRSGARNAQSTQAAARSRTRVRSPQGREDDSVREWKDFLSGRDQPKPEKTSAQRALERSQRIRDPVVTHRSIATAGGDVRMPVFRAPSGRCYYVSPLTNREVTVPL</sequence>